<evidence type="ECO:0008006" key="3">
    <source>
        <dbReference type="Google" id="ProtNLM"/>
    </source>
</evidence>
<dbReference type="Proteomes" id="UP000051934">
    <property type="component" value="Unassembled WGS sequence"/>
</dbReference>
<evidence type="ECO:0000313" key="2">
    <source>
        <dbReference type="Proteomes" id="UP000051934"/>
    </source>
</evidence>
<evidence type="ECO:0000313" key="1">
    <source>
        <dbReference type="EMBL" id="KRO72784.1"/>
    </source>
</evidence>
<reference evidence="1 2" key="1">
    <citation type="submission" date="2015-10" db="EMBL/GenBank/DDBJ databases">
        <title>Metagenome-Assembled Genomes uncover a global brackish microbiome.</title>
        <authorList>
            <person name="Hugerth L.W."/>
            <person name="Larsson J."/>
            <person name="Alneberg J."/>
            <person name="Lindh M.V."/>
            <person name="Legrand C."/>
            <person name="Pinhassi J."/>
            <person name="Andersson A.F."/>
        </authorList>
    </citation>
    <scope>NUCLEOTIDE SEQUENCE [LARGE SCALE GENOMIC DNA]</scope>
    <source>
        <strain evidence="1">BACL4 MAG-120507-bin80</strain>
    </source>
</reference>
<proteinExistence type="predicted"/>
<protein>
    <recommendedName>
        <fullName evidence="3">DUF2255 domain-containing protein</fullName>
    </recommendedName>
</protein>
<name>A0A0R2SI84_9GAMM</name>
<sequence length="138" mass="15236">MAQLLKVVKWIFLGLLLVGAAFAGLERLAAERIEVVELIAADEAGDMQITRLWVADDEGMAYLRVGADGSGWYDRILLNDSVTVVREGVSAQYRVEARPDKSARINELMQKKYTWGDTLIGAMIGSREGSIPLELQPL</sequence>
<dbReference type="AlphaFoldDB" id="A0A0R2SI84"/>
<organism evidence="1 2">
    <name type="scientific">OM182 bacterium BACL3 MAG-120507-bin80</name>
    <dbReference type="NCBI Taxonomy" id="1655577"/>
    <lineage>
        <taxon>Bacteria</taxon>
        <taxon>Pseudomonadati</taxon>
        <taxon>Pseudomonadota</taxon>
        <taxon>Gammaproteobacteria</taxon>
        <taxon>OMG group</taxon>
        <taxon>OM182 clade</taxon>
    </lineage>
</organism>
<gene>
    <name evidence="1" type="ORF">ABR69_05430</name>
</gene>
<accession>A0A0R2SI84</accession>
<comment type="caution">
    <text evidence="1">The sequence shown here is derived from an EMBL/GenBank/DDBJ whole genome shotgun (WGS) entry which is preliminary data.</text>
</comment>
<dbReference type="EMBL" id="LIBB01000046">
    <property type="protein sequence ID" value="KRO72784.1"/>
    <property type="molecule type" value="Genomic_DNA"/>
</dbReference>